<evidence type="ECO:0000313" key="4">
    <source>
        <dbReference type="EMBL" id="KAK7850454.1"/>
    </source>
</evidence>
<dbReference type="Gene3D" id="3.80.10.10">
    <property type="entry name" value="Ribonuclease Inhibitor"/>
    <property type="match status" value="1"/>
</dbReference>
<keyword evidence="2" id="KW-0611">Plant defense</keyword>
<accession>A0AAW0LHR6</accession>
<evidence type="ECO:0000313" key="5">
    <source>
        <dbReference type="Proteomes" id="UP000237347"/>
    </source>
</evidence>
<dbReference type="InterPro" id="IPR032675">
    <property type="entry name" value="LRR_dom_sf"/>
</dbReference>
<dbReference type="SUPFAM" id="SSF52058">
    <property type="entry name" value="L domain-like"/>
    <property type="match status" value="1"/>
</dbReference>
<evidence type="ECO:0000256" key="1">
    <source>
        <dbReference type="ARBA" id="ARBA00022614"/>
    </source>
</evidence>
<proteinExistence type="predicted"/>
<comment type="caution">
    <text evidence="4">The sequence shown here is derived from an EMBL/GenBank/DDBJ whole genome shotgun (WGS) entry which is preliminary data.</text>
</comment>
<dbReference type="PANTHER" id="PTHR36766">
    <property type="entry name" value="PLANT BROAD-SPECTRUM MILDEW RESISTANCE PROTEIN RPW8"/>
    <property type="match status" value="1"/>
</dbReference>
<reference evidence="4 5" key="1">
    <citation type="journal article" date="2018" name="Sci. Data">
        <title>The draft genome sequence of cork oak.</title>
        <authorList>
            <person name="Ramos A.M."/>
            <person name="Usie A."/>
            <person name="Barbosa P."/>
            <person name="Barros P.M."/>
            <person name="Capote T."/>
            <person name="Chaves I."/>
            <person name="Simoes F."/>
            <person name="Abreu I."/>
            <person name="Carrasquinho I."/>
            <person name="Faro C."/>
            <person name="Guimaraes J.B."/>
            <person name="Mendonca D."/>
            <person name="Nobrega F."/>
            <person name="Rodrigues L."/>
            <person name="Saibo N.J.M."/>
            <person name="Varela M.C."/>
            <person name="Egas C."/>
            <person name="Matos J."/>
            <person name="Miguel C.M."/>
            <person name="Oliveira M.M."/>
            <person name="Ricardo C.P."/>
            <person name="Goncalves S."/>
        </authorList>
    </citation>
    <scope>NUCLEOTIDE SEQUENCE [LARGE SCALE GENOMIC DNA]</scope>
    <source>
        <strain evidence="5">cv. HL8</strain>
    </source>
</reference>
<feature type="domain" description="R13L1/DRL21-like LRR repeat region" evidence="3">
    <location>
        <begin position="27"/>
        <end position="88"/>
    </location>
</feature>
<dbReference type="EMBL" id="PKMF04000100">
    <property type="protein sequence ID" value="KAK7850454.1"/>
    <property type="molecule type" value="Genomic_DNA"/>
</dbReference>
<dbReference type="GO" id="GO:0006952">
    <property type="term" value="P:defense response"/>
    <property type="evidence" value="ECO:0007669"/>
    <property type="project" value="UniProtKB-KW"/>
</dbReference>
<sequence length="154" mass="17826">MEWRHLNRLSHLEFHSLPKLNSLPAGLQHVTTLKMLTISHCENLKTLPRWIRKLISLESLIIGDCHNLKSLPNEMRDLTSLQCLGIFSCPELRKRCEKETGQDWNKIAHITTDDSHPKKMMEMIVIFVLVEYIIADFSSSRNVIPALGFIFSFL</sequence>
<evidence type="ECO:0000256" key="2">
    <source>
        <dbReference type="ARBA" id="ARBA00022821"/>
    </source>
</evidence>
<gene>
    <name evidence="4" type="primary">RGA4_49</name>
    <name evidence="4" type="ORF">CFP56_000855</name>
</gene>
<evidence type="ECO:0000259" key="3">
    <source>
        <dbReference type="Pfam" id="PF25019"/>
    </source>
</evidence>
<keyword evidence="5" id="KW-1185">Reference proteome</keyword>
<organism evidence="4 5">
    <name type="scientific">Quercus suber</name>
    <name type="common">Cork oak</name>
    <dbReference type="NCBI Taxonomy" id="58331"/>
    <lineage>
        <taxon>Eukaryota</taxon>
        <taxon>Viridiplantae</taxon>
        <taxon>Streptophyta</taxon>
        <taxon>Embryophyta</taxon>
        <taxon>Tracheophyta</taxon>
        <taxon>Spermatophyta</taxon>
        <taxon>Magnoliopsida</taxon>
        <taxon>eudicotyledons</taxon>
        <taxon>Gunneridae</taxon>
        <taxon>Pentapetalae</taxon>
        <taxon>rosids</taxon>
        <taxon>fabids</taxon>
        <taxon>Fagales</taxon>
        <taxon>Fagaceae</taxon>
        <taxon>Quercus</taxon>
    </lineage>
</organism>
<protein>
    <submittedName>
        <fullName evidence="4">Disease resistance protein rga4</fullName>
    </submittedName>
</protein>
<dbReference type="AlphaFoldDB" id="A0AAW0LHR6"/>
<keyword evidence="1" id="KW-0433">Leucine-rich repeat</keyword>
<dbReference type="Pfam" id="PF25019">
    <property type="entry name" value="LRR_R13L1-DRL21"/>
    <property type="match status" value="1"/>
</dbReference>
<dbReference type="InterPro" id="IPR056789">
    <property type="entry name" value="LRR_R13L1-DRL21"/>
</dbReference>
<name>A0AAW0LHR6_QUESU</name>
<dbReference type="Proteomes" id="UP000237347">
    <property type="component" value="Unassembled WGS sequence"/>
</dbReference>
<dbReference type="PANTHER" id="PTHR36766:SF40">
    <property type="entry name" value="DISEASE RESISTANCE PROTEIN RGA3"/>
    <property type="match status" value="1"/>
</dbReference>